<dbReference type="InterPro" id="IPR018247">
    <property type="entry name" value="EF_Hand_1_Ca_BS"/>
</dbReference>
<dbReference type="Pfam" id="PF14587">
    <property type="entry name" value="Glyco_hydr_30_2"/>
    <property type="match status" value="1"/>
</dbReference>
<organism evidence="3 4">
    <name type="scientific">Pseudobacteroides cellulosolvens ATCC 35603 = DSM 2933</name>
    <dbReference type="NCBI Taxonomy" id="398512"/>
    <lineage>
        <taxon>Bacteria</taxon>
        <taxon>Bacillati</taxon>
        <taxon>Bacillota</taxon>
        <taxon>Clostridia</taxon>
        <taxon>Eubacteriales</taxon>
        <taxon>Oscillospiraceae</taxon>
        <taxon>Pseudobacteroides</taxon>
    </lineage>
</organism>
<dbReference type="Proteomes" id="UP000036923">
    <property type="component" value="Unassembled WGS sequence"/>
</dbReference>
<dbReference type="PANTHER" id="PTHR42767:SF1">
    <property type="entry name" value="ENDO-BETA-1,6-GALACTANASE-LIKE DOMAIN-CONTAINING PROTEIN"/>
    <property type="match status" value="1"/>
</dbReference>
<reference evidence="4" key="1">
    <citation type="submission" date="2015-07" db="EMBL/GenBank/DDBJ databases">
        <title>Near-Complete Genome Sequence of the Cellulolytic Bacterium Bacteroides (Pseudobacteroides) cellulosolvens ATCC 35603.</title>
        <authorList>
            <person name="Dassa B."/>
            <person name="Utturkar S.M."/>
            <person name="Klingeman D.M."/>
            <person name="Hurt R.A."/>
            <person name="Keller M."/>
            <person name="Xu J."/>
            <person name="Reddy Y.H.K."/>
            <person name="Borovok I."/>
            <person name="Grinberg I.R."/>
            <person name="Lamed R."/>
            <person name="Zhivin O."/>
            <person name="Bayer E.A."/>
            <person name="Brown S.D."/>
        </authorList>
    </citation>
    <scope>NUCLEOTIDE SEQUENCE [LARGE SCALE GENOMIC DNA]</scope>
    <source>
        <strain evidence="4">DSM 2933</strain>
    </source>
</reference>
<dbReference type="Gene3D" id="3.20.20.80">
    <property type="entry name" value="Glycosidases"/>
    <property type="match status" value="1"/>
</dbReference>
<dbReference type="EMBL" id="LGTC01000001">
    <property type="protein sequence ID" value="KNY30264.1"/>
    <property type="molecule type" value="Genomic_DNA"/>
</dbReference>
<dbReference type="InterPro" id="IPR002105">
    <property type="entry name" value="Dockerin_1_rpt"/>
</dbReference>
<dbReference type="STRING" id="398512.Bccel_5541"/>
<dbReference type="GO" id="GO:0004553">
    <property type="term" value="F:hydrolase activity, hydrolyzing O-glycosyl compounds"/>
    <property type="evidence" value="ECO:0007669"/>
    <property type="project" value="InterPro"/>
</dbReference>
<dbReference type="SUPFAM" id="SSF51445">
    <property type="entry name" value="(Trans)glycosidases"/>
    <property type="match status" value="1"/>
</dbReference>
<dbReference type="RefSeq" id="WP_081927211.1">
    <property type="nucleotide sequence ID" value="NZ_JQKC01000040.1"/>
</dbReference>
<evidence type="ECO:0000259" key="2">
    <source>
        <dbReference type="PROSITE" id="PS51766"/>
    </source>
</evidence>
<evidence type="ECO:0000313" key="4">
    <source>
        <dbReference type="Proteomes" id="UP000036923"/>
    </source>
</evidence>
<feature type="signal peptide" evidence="1">
    <location>
        <begin position="1"/>
        <end position="32"/>
    </location>
</feature>
<accession>A0A0L6JX11</accession>
<dbReference type="GO" id="GO:0000272">
    <property type="term" value="P:polysaccharide catabolic process"/>
    <property type="evidence" value="ECO:0007669"/>
    <property type="project" value="InterPro"/>
</dbReference>
<dbReference type="SUPFAM" id="SSF63446">
    <property type="entry name" value="Type I dockerin domain"/>
    <property type="match status" value="1"/>
</dbReference>
<feature type="domain" description="Dockerin" evidence="2">
    <location>
        <begin position="494"/>
        <end position="556"/>
    </location>
</feature>
<keyword evidence="4" id="KW-1185">Reference proteome</keyword>
<sequence length="556" mass="61391" precursor="true">MILERKTRLVFVCLVLAVFMFQSPFQPINAFAATTVNIDPNTTYQTIEGWGSSICWWGNQIGGWSADNRNKLIEKIISPIDGLGYNIFRYNIGGGENPSHKHMTTFRDMPGYQSSTGTWNWNADANQRNVLNRLIERGKSYSYDMILEAFSNSPPYWMTKSGCASGNTDGSNNLKDDYYDDFAEYLTEVVKHFKDEWGITFRTLEPLNEPNVNWWKSNGGQEGCCFTVSAQQKIIKEVGARLKSKGLTGTTISAADENSIDTSVASIGAYDSTILSYISQINTHSYGGSKRTQLRDLAKSKGKKLWQSESGPLNFTGDMMDSNIMLSQRIVKDLKEMQADAWLDWQIIDGGNWGSIYVNNTAQTFTLTKKFYMHSNYSRFIRPGYTIIGADNAVTLAAMSPDKKQLVIVATNASKTDTTSFTFNLSKFANVKSTVDVYRTSSSLDLAKSSVNVASKNINDTLPAYSINTYVVSLGDSSTPTPTNSPTPVITPTPVHSSGDLNGDGKINMADIIILATSFNAVRGEGKYIEANDINRDGVINMADVIIIAAKFNSTV</sequence>
<dbReference type="eggNOG" id="COG5520">
    <property type="taxonomic scope" value="Bacteria"/>
</dbReference>
<dbReference type="PANTHER" id="PTHR42767">
    <property type="entry name" value="ENDO-BETA-1,6-GALACTANASE"/>
    <property type="match status" value="1"/>
</dbReference>
<evidence type="ECO:0000313" key="3">
    <source>
        <dbReference type="EMBL" id="KNY30264.1"/>
    </source>
</evidence>
<protein>
    <submittedName>
        <fullName evidence="3">Glycoside hydrolase family 30</fullName>
    </submittedName>
</protein>
<gene>
    <name evidence="3" type="ORF">Bccel_5541</name>
</gene>
<dbReference type="PROSITE" id="PS51766">
    <property type="entry name" value="DOCKERIN"/>
    <property type="match status" value="1"/>
</dbReference>
<keyword evidence="1" id="KW-0732">Signal</keyword>
<dbReference type="PATRIC" id="fig|398512.5.peg.5817"/>
<dbReference type="Gene3D" id="2.60.40.4130">
    <property type="match status" value="1"/>
</dbReference>
<feature type="chain" id="PRO_5005566247" evidence="1">
    <location>
        <begin position="33"/>
        <end position="556"/>
    </location>
</feature>
<keyword evidence="3" id="KW-0378">Hydrolase</keyword>
<dbReference type="SUPFAM" id="SSF51011">
    <property type="entry name" value="Glycosyl hydrolase domain"/>
    <property type="match status" value="1"/>
</dbReference>
<dbReference type="Gene3D" id="2.60.40.1180">
    <property type="entry name" value="Golgi alpha-mannosidase II"/>
    <property type="match status" value="1"/>
</dbReference>
<evidence type="ECO:0000256" key="1">
    <source>
        <dbReference type="SAM" id="SignalP"/>
    </source>
</evidence>
<dbReference type="InterPro" id="IPR016134">
    <property type="entry name" value="Dockerin_dom"/>
</dbReference>
<dbReference type="Pfam" id="PF00404">
    <property type="entry name" value="Dockerin_1"/>
    <property type="match status" value="1"/>
</dbReference>
<dbReference type="InterPro" id="IPR036439">
    <property type="entry name" value="Dockerin_dom_sf"/>
</dbReference>
<dbReference type="AlphaFoldDB" id="A0A0L6JX11"/>
<dbReference type="InterPro" id="IPR017853">
    <property type="entry name" value="GH"/>
</dbReference>
<comment type="caution">
    <text evidence="3">The sequence shown here is derived from an EMBL/GenBank/DDBJ whole genome shotgun (WGS) entry which is preliminary data.</text>
</comment>
<dbReference type="CDD" id="cd14254">
    <property type="entry name" value="Dockerin_II"/>
    <property type="match status" value="1"/>
</dbReference>
<dbReference type="PROSITE" id="PS00018">
    <property type="entry name" value="EF_HAND_1"/>
    <property type="match status" value="2"/>
</dbReference>
<name>A0A0L6JX11_9FIRM</name>
<proteinExistence type="predicted"/>
<dbReference type="InterPro" id="IPR013780">
    <property type="entry name" value="Glyco_hydro_b"/>
</dbReference>
<dbReference type="InterPro" id="IPR039743">
    <property type="entry name" value="6GAL/EXGAL"/>
</dbReference>
<dbReference type="InterPro" id="IPR039514">
    <property type="entry name" value="6GAL-like"/>
</dbReference>